<dbReference type="InterPro" id="IPR013328">
    <property type="entry name" value="6PGD_dom2"/>
</dbReference>
<dbReference type="UniPathway" id="UPA00028">
    <property type="reaction ID" value="UER00004"/>
</dbReference>
<accession>A0A6M1SWW9</accession>
<comment type="pathway">
    <text evidence="2 10">Cofactor biosynthesis; (R)-pantothenate biosynthesis; (R)-pantoate from 3-methyl-2-oxobutanoate: step 2/2.</text>
</comment>
<reference evidence="13 14" key="1">
    <citation type="submission" date="2020-02" db="EMBL/GenBank/DDBJ databases">
        <title>Balneolaceae bacterium YR4-1, complete genome.</title>
        <authorList>
            <person name="Li Y."/>
            <person name="Wu S."/>
        </authorList>
    </citation>
    <scope>NUCLEOTIDE SEQUENCE [LARGE SCALE GENOMIC DNA]</scope>
    <source>
        <strain evidence="13 14">YR4-1</strain>
    </source>
</reference>
<evidence type="ECO:0000313" key="14">
    <source>
        <dbReference type="Proteomes" id="UP000473278"/>
    </source>
</evidence>
<dbReference type="GO" id="GO:0015940">
    <property type="term" value="P:pantothenate biosynthetic process"/>
    <property type="evidence" value="ECO:0007669"/>
    <property type="project" value="UniProtKB-UniPathway"/>
</dbReference>
<dbReference type="InterPro" id="IPR003710">
    <property type="entry name" value="ApbA"/>
</dbReference>
<dbReference type="GO" id="GO:0005737">
    <property type="term" value="C:cytoplasm"/>
    <property type="evidence" value="ECO:0007669"/>
    <property type="project" value="TreeGrafter"/>
</dbReference>
<dbReference type="Pfam" id="PF02558">
    <property type="entry name" value="ApbA"/>
    <property type="match status" value="1"/>
</dbReference>
<proteinExistence type="inferred from homology"/>
<feature type="domain" description="Ketopantoate reductase C-terminal" evidence="12">
    <location>
        <begin position="181"/>
        <end position="303"/>
    </location>
</feature>
<evidence type="ECO:0000259" key="11">
    <source>
        <dbReference type="Pfam" id="PF02558"/>
    </source>
</evidence>
<evidence type="ECO:0000256" key="5">
    <source>
        <dbReference type="ARBA" id="ARBA00019465"/>
    </source>
</evidence>
<dbReference type="AlphaFoldDB" id="A0A6M1SWW9"/>
<dbReference type="EMBL" id="JAALLT010000004">
    <property type="protein sequence ID" value="NGP77462.1"/>
    <property type="molecule type" value="Genomic_DNA"/>
</dbReference>
<comment type="caution">
    <text evidence="13">The sequence shown here is derived from an EMBL/GenBank/DDBJ whole genome shotgun (WGS) entry which is preliminary data.</text>
</comment>
<evidence type="ECO:0000313" key="13">
    <source>
        <dbReference type="EMBL" id="NGP77462.1"/>
    </source>
</evidence>
<gene>
    <name evidence="13" type="ORF">G3570_12510</name>
</gene>
<feature type="domain" description="Ketopantoate reductase N-terminal" evidence="11">
    <location>
        <begin position="7"/>
        <end position="155"/>
    </location>
</feature>
<dbReference type="Gene3D" id="3.40.50.720">
    <property type="entry name" value="NAD(P)-binding Rossmann-like Domain"/>
    <property type="match status" value="1"/>
</dbReference>
<dbReference type="InterPro" id="IPR013332">
    <property type="entry name" value="KPR_N"/>
</dbReference>
<dbReference type="FunFam" id="1.10.1040.10:FF:000017">
    <property type="entry name" value="2-dehydropantoate 2-reductase"/>
    <property type="match status" value="1"/>
</dbReference>
<dbReference type="PANTHER" id="PTHR21708">
    <property type="entry name" value="PROBABLE 2-DEHYDROPANTOATE 2-REDUCTASE"/>
    <property type="match status" value="1"/>
</dbReference>
<dbReference type="FunFam" id="3.40.50.720:FF:000307">
    <property type="entry name" value="2-dehydropantoate 2-reductase"/>
    <property type="match status" value="1"/>
</dbReference>
<evidence type="ECO:0000256" key="1">
    <source>
        <dbReference type="ARBA" id="ARBA00002919"/>
    </source>
</evidence>
<dbReference type="InterPro" id="IPR008927">
    <property type="entry name" value="6-PGluconate_DH-like_C_sf"/>
</dbReference>
<keyword evidence="6 10" id="KW-0521">NADP</keyword>
<evidence type="ECO:0000256" key="2">
    <source>
        <dbReference type="ARBA" id="ARBA00004994"/>
    </source>
</evidence>
<dbReference type="Pfam" id="PF08546">
    <property type="entry name" value="ApbA_C"/>
    <property type="match status" value="1"/>
</dbReference>
<dbReference type="Proteomes" id="UP000473278">
    <property type="component" value="Unassembled WGS sequence"/>
</dbReference>
<dbReference type="RefSeq" id="WP_165142892.1">
    <property type="nucleotide sequence ID" value="NZ_JAALLT010000004.1"/>
</dbReference>
<evidence type="ECO:0000256" key="4">
    <source>
        <dbReference type="ARBA" id="ARBA00013014"/>
    </source>
</evidence>
<dbReference type="GO" id="GO:0008677">
    <property type="term" value="F:2-dehydropantoate 2-reductase activity"/>
    <property type="evidence" value="ECO:0007669"/>
    <property type="project" value="UniProtKB-EC"/>
</dbReference>
<keyword evidence="7 10" id="KW-0560">Oxidoreductase</keyword>
<dbReference type="InterPro" id="IPR013752">
    <property type="entry name" value="KPA_reductase"/>
</dbReference>
<evidence type="ECO:0000256" key="8">
    <source>
        <dbReference type="ARBA" id="ARBA00032024"/>
    </source>
</evidence>
<evidence type="ECO:0000259" key="12">
    <source>
        <dbReference type="Pfam" id="PF08546"/>
    </source>
</evidence>
<evidence type="ECO:0000256" key="3">
    <source>
        <dbReference type="ARBA" id="ARBA00007870"/>
    </source>
</evidence>
<dbReference type="NCBIfam" id="TIGR00745">
    <property type="entry name" value="apbA_panE"/>
    <property type="match status" value="1"/>
</dbReference>
<keyword evidence="14" id="KW-1185">Reference proteome</keyword>
<comment type="function">
    <text evidence="1 10">Catalyzes the NADPH-dependent reduction of ketopantoate into pantoic acid.</text>
</comment>
<keyword evidence="10" id="KW-0566">Pantothenate biosynthesis</keyword>
<evidence type="ECO:0000256" key="10">
    <source>
        <dbReference type="RuleBase" id="RU362068"/>
    </source>
</evidence>
<dbReference type="Gene3D" id="1.10.1040.10">
    <property type="entry name" value="N-(1-d-carboxylethyl)-l-norvaline Dehydrogenase, domain 2"/>
    <property type="match status" value="1"/>
</dbReference>
<dbReference type="EC" id="1.1.1.169" evidence="4 10"/>
<comment type="similarity">
    <text evidence="3 10">Belongs to the ketopantoate reductase family.</text>
</comment>
<protein>
    <recommendedName>
        <fullName evidence="5 10">2-dehydropantoate 2-reductase</fullName>
        <ecNumber evidence="4 10">1.1.1.169</ecNumber>
    </recommendedName>
    <alternativeName>
        <fullName evidence="8 10">Ketopantoate reductase</fullName>
    </alternativeName>
</protein>
<dbReference type="PANTHER" id="PTHR21708:SF26">
    <property type="entry name" value="2-DEHYDROPANTOATE 2-REDUCTASE"/>
    <property type="match status" value="1"/>
</dbReference>
<evidence type="ECO:0000256" key="6">
    <source>
        <dbReference type="ARBA" id="ARBA00022857"/>
    </source>
</evidence>
<evidence type="ECO:0000256" key="9">
    <source>
        <dbReference type="ARBA" id="ARBA00048793"/>
    </source>
</evidence>
<dbReference type="SUPFAM" id="SSF51735">
    <property type="entry name" value="NAD(P)-binding Rossmann-fold domains"/>
    <property type="match status" value="1"/>
</dbReference>
<sequence length="304" mass="33945">MIDFQHIMVMGAGAVGGYFGGCIAEKTESEVTLIARGAHLEALKRNGLTIRDKEGDRTVKVRAFNDPTRADVPDLILFTVKSYDTETAIKQIEPVVSERTQILTLQNGIENYPQLVQFFGTGHVMQGFCKIGAGVPEAGVVTHKAFGSITLGEQDGMLTERITEAELLFQKAQIPVRISKNITREVWLKFTWNCILNMLTAIADVTVDKIFEQKEGEQLSYRLFEEIQIIAAEEGVALTDEDGQNIIESSRELKGFETSTYQDRQKGKKMEYEAFTGALVRLAEKHNLSIPHNQTIYALLKVID</sequence>
<evidence type="ECO:0000256" key="7">
    <source>
        <dbReference type="ARBA" id="ARBA00023002"/>
    </source>
</evidence>
<dbReference type="SUPFAM" id="SSF48179">
    <property type="entry name" value="6-phosphogluconate dehydrogenase C-terminal domain-like"/>
    <property type="match status" value="1"/>
</dbReference>
<dbReference type="InterPro" id="IPR036291">
    <property type="entry name" value="NAD(P)-bd_dom_sf"/>
</dbReference>
<organism evidence="13 14">
    <name type="scientific">Halalkalibaculum roseum</name>
    <dbReference type="NCBI Taxonomy" id="2709311"/>
    <lineage>
        <taxon>Bacteria</taxon>
        <taxon>Pseudomonadati</taxon>
        <taxon>Balneolota</taxon>
        <taxon>Balneolia</taxon>
        <taxon>Balneolales</taxon>
        <taxon>Balneolaceae</taxon>
        <taxon>Halalkalibaculum</taxon>
    </lineage>
</organism>
<name>A0A6M1SWW9_9BACT</name>
<dbReference type="InterPro" id="IPR051402">
    <property type="entry name" value="KPR-Related"/>
</dbReference>
<comment type="catalytic activity">
    <reaction evidence="9 10">
        <text>(R)-pantoate + NADP(+) = 2-dehydropantoate + NADPH + H(+)</text>
        <dbReference type="Rhea" id="RHEA:16233"/>
        <dbReference type="ChEBI" id="CHEBI:11561"/>
        <dbReference type="ChEBI" id="CHEBI:15378"/>
        <dbReference type="ChEBI" id="CHEBI:15980"/>
        <dbReference type="ChEBI" id="CHEBI:57783"/>
        <dbReference type="ChEBI" id="CHEBI:58349"/>
        <dbReference type="EC" id="1.1.1.169"/>
    </reaction>
</comment>